<dbReference type="EMBL" id="CADEPM010000007">
    <property type="protein sequence ID" value="CAB3408876.1"/>
    <property type="molecule type" value="Genomic_DNA"/>
</dbReference>
<keyword evidence="7" id="KW-0175">Coiled coil</keyword>
<dbReference type="GO" id="GO:0032259">
    <property type="term" value="P:methylation"/>
    <property type="evidence" value="ECO:0007669"/>
    <property type="project" value="UniProtKB-KW"/>
</dbReference>
<evidence type="ECO:0000259" key="10">
    <source>
        <dbReference type="PROSITE" id="PS51675"/>
    </source>
</evidence>
<dbReference type="GO" id="GO:0097745">
    <property type="term" value="P:mitochondrial tRNA 5'-end processing"/>
    <property type="evidence" value="ECO:0007669"/>
    <property type="project" value="TreeGrafter"/>
</dbReference>
<evidence type="ECO:0000256" key="2">
    <source>
        <dbReference type="ARBA" id="ARBA00022603"/>
    </source>
</evidence>
<dbReference type="OrthoDB" id="278300at2759"/>
<protein>
    <recommendedName>
        <fullName evidence="9">RNA (guanine-9-)-methyltransferase domain-containing protein 1</fullName>
    </recommendedName>
</protein>
<keyword evidence="4" id="KW-0949">S-adenosyl-L-methionine</keyword>
<dbReference type="GO" id="GO:0000049">
    <property type="term" value="F:tRNA binding"/>
    <property type="evidence" value="ECO:0007669"/>
    <property type="project" value="TreeGrafter"/>
</dbReference>
<dbReference type="InterPro" id="IPR025812">
    <property type="entry name" value="Trm10_C_MTase_dom"/>
</dbReference>
<dbReference type="Proteomes" id="UP000494206">
    <property type="component" value="Unassembled WGS sequence"/>
</dbReference>
<dbReference type="PROSITE" id="PS51675">
    <property type="entry name" value="SAM_MT_TRM10"/>
    <property type="match status" value="1"/>
</dbReference>
<keyword evidence="3" id="KW-0808">Transferase</keyword>
<dbReference type="InterPro" id="IPR038459">
    <property type="entry name" value="MT_TRM10-typ_sf"/>
</dbReference>
<gene>
    <name evidence="11" type="ORF">CBOVIS_LOCUS10601</name>
</gene>
<dbReference type="PANTHER" id="PTHR13563:SF5">
    <property type="entry name" value="TRNA METHYLTRANSFERASE 10 HOMOLOG C"/>
    <property type="match status" value="1"/>
</dbReference>
<keyword evidence="2" id="KW-0489">Methyltransferase</keyword>
<keyword evidence="12" id="KW-1185">Reference proteome</keyword>
<accession>A0A8S1F7L1</accession>
<dbReference type="GO" id="GO:0070131">
    <property type="term" value="P:positive regulation of mitochondrial translation"/>
    <property type="evidence" value="ECO:0007669"/>
    <property type="project" value="TreeGrafter"/>
</dbReference>
<proteinExistence type="predicted"/>
<keyword evidence="6" id="KW-0809">Transit peptide</keyword>
<dbReference type="CDD" id="cd18102">
    <property type="entry name" value="Trm10_MRRP1"/>
    <property type="match status" value="1"/>
</dbReference>
<dbReference type="Gene3D" id="3.40.1280.30">
    <property type="match status" value="1"/>
</dbReference>
<dbReference type="InterPro" id="IPR007356">
    <property type="entry name" value="tRNA_m1G_MeTrfase_euk"/>
</dbReference>
<organism evidence="11 12">
    <name type="scientific">Caenorhabditis bovis</name>
    <dbReference type="NCBI Taxonomy" id="2654633"/>
    <lineage>
        <taxon>Eukaryota</taxon>
        <taxon>Metazoa</taxon>
        <taxon>Ecdysozoa</taxon>
        <taxon>Nematoda</taxon>
        <taxon>Chromadorea</taxon>
        <taxon>Rhabditida</taxon>
        <taxon>Rhabditina</taxon>
        <taxon>Rhabditomorpha</taxon>
        <taxon>Rhabditoidea</taxon>
        <taxon>Rhabditidae</taxon>
        <taxon>Peloderinae</taxon>
        <taxon>Caenorhabditis</taxon>
    </lineage>
</organism>
<dbReference type="InterPro" id="IPR028564">
    <property type="entry name" value="MT_TRM10-typ"/>
</dbReference>
<comment type="caution">
    <text evidence="11">The sequence shown here is derived from an EMBL/GenBank/DDBJ whole genome shotgun (WGS) entry which is preliminary data.</text>
</comment>
<comment type="subcellular location">
    <subcellularLocation>
        <location evidence="1">Mitochondrion</location>
    </subcellularLocation>
</comment>
<keyword evidence="5" id="KW-0819">tRNA processing</keyword>
<evidence type="ECO:0000256" key="9">
    <source>
        <dbReference type="ARBA" id="ARBA00029803"/>
    </source>
</evidence>
<evidence type="ECO:0000313" key="11">
    <source>
        <dbReference type="EMBL" id="CAB3408876.1"/>
    </source>
</evidence>
<evidence type="ECO:0000313" key="12">
    <source>
        <dbReference type="Proteomes" id="UP000494206"/>
    </source>
</evidence>
<dbReference type="PANTHER" id="PTHR13563">
    <property type="entry name" value="TRNA (GUANINE-9-) METHYLTRANSFERASE"/>
    <property type="match status" value="1"/>
</dbReference>
<name>A0A8S1F7L1_9PELO</name>
<dbReference type="GO" id="GO:0005654">
    <property type="term" value="C:nucleoplasm"/>
    <property type="evidence" value="ECO:0007669"/>
    <property type="project" value="TreeGrafter"/>
</dbReference>
<evidence type="ECO:0000256" key="6">
    <source>
        <dbReference type="ARBA" id="ARBA00022946"/>
    </source>
</evidence>
<dbReference type="AlphaFoldDB" id="A0A8S1F7L1"/>
<sequence length="375" mass="44531">MEWLKNTLYRIEWKLRRALNTKNQLIYPIQWSAPRLTAAHGPSEHFRRSLDDENCEKLRLIMREVEVMSRLSPTFPRRISDSDWKRILECGSRKQRLDQLIFLHRNERIREKEKLKKMEKRAEKTRVFNEYGLLYRPSEYEKTHQWMNVLRSFLQNSPTLVVDCQFLDKLSVRGRELTGSQLKYIISENRELREPFRLYFANFDVSSRIVQDIQKSKLQGIHRISPIVTDQCFSQIFDKQRIIYLSPDADETLETVDDDKVYVIGGIVDRVVEPEIEKHASKMASERAAVKCAKIPLDQYMEFKSGSKFLTLIAVMKILHEVNQHGNWARALKKCVPMRNQRSAEEKNPVGRDLHKKYREYNKRVIKLVENELGY</sequence>
<evidence type="ECO:0000256" key="7">
    <source>
        <dbReference type="ARBA" id="ARBA00023054"/>
    </source>
</evidence>
<feature type="domain" description="SAM-dependent MTase TRM10-type" evidence="10">
    <location>
        <begin position="145"/>
        <end position="343"/>
    </location>
</feature>
<evidence type="ECO:0000256" key="4">
    <source>
        <dbReference type="ARBA" id="ARBA00022691"/>
    </source>
</evidence>
<reference evidence="11 12" key="1">
    <citation type="submission" date="2020-04" db="EMBL/GenBank/DDBJ databases">
        <authorList>
            <person name="Laetsch R D."/>
            <person name="Stevens L."/>
            <person name="Kumar S."/>
            <person name="Blaxter L. M."/>
        </authorList>
    </citation>
    <scope>NUCLEOTIDE SEQUENCE [LARGE SCALE GENOMIC DNA]</scope>
</reference>
<evidence type="ECO:0000256" key="1">
    <source>
        <dbReference type="ARBA" id="ARBA00004173"/>
    </source>
</evidence>
<dbReference type="GO" id="GO:0008168">
    <property type="term" value="F:methyltransferase activity"/>
    <property type="evidence" value="ECO:0007669"/>
    <property type="project" value="UniProtKB-KW"/>
</dbReference>
<evidence type="ECO:0000256" key="8">
    <source>
        <dbReference type="ARBA" id="ARBA00023128"/>
    </source>
</evidence>
<evidence type="ECO:0000256" key="3">
    <source>
        <dbReference type="ARBA" id="ARBA00022679"/>
    </source>
</evidence>
<evidence type="ECO:0000256" key="5">
    <source>
        <dbReference type="ARBA" id="ARBA00022694"/>
    </source>
</evidence>
<dbReference type="GO" id="GO:0005739">
    <property type="term" value="C:mitochondrion"/>
    <property type="evidence" value="ECO:0007669"/>
    <property type="project" value="UniProtKB-SubCell"/>
</dbReference>
<keyword evidence="8" id="KW-0496">Mitochondrion</keyword>